<comment type="caution">
    <text evidence="3">The sequence shown here is derived from an EMBL/GenBank/DDBJ whole genome shotgun (WGS) entry which is preliminary data.</text>
</comment>
<evidence type="ECO:0000313" key="3">
    <source>
        <dbReference type="EMBL" id="ORD98023.1"/>
    </source>
</evidence>
<dbReference type="PRINTS" id="PR00891">
    <property type="entry name" value="RABGDIREP"/>
</dbReference>
<sequence length="426" mass="49224">MNNYDYIILGTGPVETILSCILAKRGKKVLVVDSNKNYGSEFATYDLHQLEDKLKKGYFIKSVTRDKDKFNELLTTKSHQWNIDMCPKLLLLESNLKDLLLEYEIDSLVEFSPIVASYIFSDQLHPIPRSEITSIKSNLIGFLEKGRLIRFFYNIRSMTGKLRDKTSHRTMRDEFEKYNLSTITRNFIGHAIAMNTNDDYLDQPAYYTYKKIISYIKSVTSYDSSESPFVYPNYGLCDICEGFVRKASLSGAVFMLNSQCDINEGIVKIIDGENNTYDATYKKLILNPNQLNREIETNNQIYIVICICLKNYLFTGSRNITFLRNEVTENDIFCIILDQVTKSCPDGYEIVILSTKSSKPQDIIINHFENHIFNKMKVIKAYFKVTKTFVDVDTHKDVILTKGLDESPLMDTIYDEVIRIIKLIDQ</sequence>
<dbReference type="Gene3D" id="3.30.519.10">
    <property type="entry name" value="Guanine Nucleotide Dissociation Inhibitor, domain 2"/>
    <property type="match status" value="1"/>
</dbReference>
<keyword evidence="4" id="KW-1185">Reference proteome</keyword>
<dbReference type="VEuPathDB" id="MicrosporidiaDB:A0H76_2744"/>
<organism evidence="3 4">
    <name type="scientific">Hepatospora eriocheir</name>
    <dbReference type="NCBI Taxonomy" id="1081669"/>
    <lineage>
        <taxon>Eukaryota</taxon>
        <taxon>Fungi</taxon>
        <taxon>Fungi incertae sedis</taxon>
        <taxon>Microsporidia</taxon>
        <taxon>Hepatosporidae</taxon>
        <taxon>Hepatospora</taxon>
    </lineage>
</organism>
<dbReference type="Proteomes" id="UP000192356">
    <property type="component" value="Unassembled WGS sequence"/>
</dbReference>
<evidence type="ECO:0000256" key="1">
    <source>
        <dbReference type="ARBA" id="ARBA00005593"/>
    </source>
</evidence>
<dbReference type="InterPro" id="IPR018203">
    <property type="entry name" value="GDP_dissociation_inhibitor"/>
</dbReference>
<dbReference type="PRINTS" id="PR00892">
    <property type="entry name" value="RABGDI"/>
</dbReference>
<dbReference type="GO" id="GO:0016192">
    <property type="term" value="P:vesicle-mediated transport"/>
    <property type="evidence" value="ECO:0007669"/>
    <property type="project" value="TreeGrafter"/>
</dbReference>
<dbReference type="GO" id="GO:0005737">
    <property type="term" value="C:cytoplasm"/>
    <property type="evidence" value="ECO:0007669"/>
    <property type="project" value="TreeGrafter"/>
</dbReference>
<protein>
    <recommendedName>
        <fullName evidence="2">Rab GDP dissociation inhibitor</fullName>
    </recommendedName>
</protein>
<dbReference type="Gene3D" id="1.10.405.10">
    <property type="entry name" value="Guanine Nucleotide Dissociation Inhibitor, domain 1"/>
    <property type="match status" value="1"/>
</dbReference>
<accession>A0A1X0QE74</accession>
<dbReference type="GO" id="GO:0015031">
    <property type="term" value="P:protein transport"/>
    <property type="evidence" value="ECO:0007669"/>
    <property type="project" value="InterPro"/>
</dbReference>
<dbReference type="InterPro" id="IPR000806">
    <property type="entry name" value="RabGDI"/>
</dbReference>
<dbReference type="Gene3D" id="3.50.50.60">
    <property type="entry name" value="FAD/NAD(P)-binding domain"/>
    <property type="match status" value="1"/>
</dbReference>
<dbReference type="SUPFAM" id="SSF51905">
    <property type="entry name" value="FAD/NAD(P)-binding domain"/>
    <property type="match status" value="1"/>
</dbReference>
<dbReference type="InterPro" id="IPR036188">
    <property type="entry name" value="FAD/NAD-bd_sf"/>
</dbReference>
<reference evidence="3 4" key="1">
    <citation type="journal article" date="2017" name="Environ. Microbiol.">
        <title>Decay of the glycolytic pathway and adaptation to intranuclear parasitism within Enterocytozoonidae microsporidia.</title>
        <authorList>
            <person name="Wiredu Boakye D."/>
            <person name="Jaroenlak P."/>
            <person name="Prachumwat A."/>
            <person name="Williams T.A."/>
            <person name="Bateman K.S."/>
            <person name="Itsathitphaisarn O."/>
            <person name="Sritunyalucksana K."/>
            <person name="Paszkiewicz K.H."/>
            <person name="Moore K.A."/>
            <person name="Stentiford G.D."/>
            <person name="Williams B.A."/>
        </authorList>
    </citation>
    <scope>NUCLEOTIDE SEQUENCE [LARGE SCALE GENOMIC DNA]</scope>
    <source>
        <strain evidence="3 4">GB1</strain>
    </source>
</reference>
<gene>
    <name evidence="3" type="primary">GDI1</name>
    <name evidence="3" type="ORF">HERIO_122</name>
</gene>
<dbReference type="VEuPathDB" id="MicrosporidiaDB:HERIO_122"/>
<dbReference type="Pfam" id="PF00996">
    <property type="entry name" value="GDI"/>
    <property type="match status" value="1"/>
</dbReference>
<evidence type="ECO:0000256" key="2">
    <source>
        <dbReference type="RuleBase" id="RU363124"/>
    </source>
</evidence>
<name>A0A1X0QE74_9MICR</name>
<dbReference type="PANTHER" id="PTHR11787">
    <property type="entry name" value="RAB GDP-DISSOCIATION INHIBITOR"/>
    <property type="match status" value="1"/>
</dbReference>
<comment type="similarity">
    <text evidence="1 2">Belongs to the Rab GDI family.</text>
</comment>
<dbReference type="EMBL" id="LVKB01000003">
    <property type="protein sequence ID" value="ORD98023.1"/>
    <property type="molecule type" value="Genomic_DNA"/>
</dbReference>
<dbReference type="GO" id="GO:0007264">
    <property type="term" value="P:small GTPase-mediated signal transduction"/>
    <property type="evidence" value="ECO:0007669"/>
    <property type="project" value="InterPro"/>
</dbReference>
<dbReference type="OrthoDB" id="9446342at2759"/>
<dbReference type="AlphaFoldDB" id="A0A1X0QE74"/>
<evidence type="ECO:0000313" key="4">
    <source>
        <dbReference type="Proteomes" id="UP000192356"/>
    </source>
</evidence>
<proteinExistence type="inferred from homology"/>
<dbReference type="GO" id="GO:0005093">
    <property type="term" value="F:Rab GDP-dissociation inhibitor activity"/>
    <property type="evidence" value="ECO:0007669"/>
    <property type="project" value="InterPro"/>
</dbReference>